<feature type="region of interest" description="Disordered" evidence="8">
    <location>
        <begin position="936"/>
        <end position="981"/>
    </location>
</feature>
<keyword evidence="4 7" id="KW-0863">Zinc-finger</keyword>
<feature type="compositionally biased region" description="Acidic residues" evidence="8">
    <location>
        <begin position="1158"/>
        <end position="1177"/>
    </location>
</feature>
<dbReference type="InterPro" id="IPR041588">
    <property type="entry name" value="Integrase_H2C2"/>
</dbReference>
<dbReference type="PANTHER" id="PTHR16515:SF49">
    <property type="entry name" value="GASTRULA ZINC FINGER PROTEIN XLCGF49.1-LIKE-RELATED"/>
    <property type="match status" value="1"/>
</dbReference>
<comment type="subcellular location">
    <subcellularLocation>
        <location evidence="1">Nucleus</location>
    </subcellularLocation>
</comment>
<sequence length="1348" mass="153154">MSSTPRGKLCTRTIEEYVKTGFIKEKENGKRNAIRQTGQLFRIVNGELYRYGTEREFALYGLRIVIHDDEEEKKQEIVAKCHVDDMGNHFGTSTTQKNISDTYYWMGITASVQNFVKTCDVCKVRSKDFARDMLPEGLKKANKPGSHLPCKEAKQEIQKLGRIKKPSPPETFFIVNTERKILPGKEAEGEDEMVTIDSNNIEFVVETLGHSEEGEVLPEVCHVLNVPDIVPTPERFRSREIENFLKFGRFPEEFTINQKNGLKNPASQYTIIDDELYHDSNKSGTKGLRLVIHDDQPALKVKIIVENHIDEDGSHNGLNKTMTKISEKYFWSGLSIDCKKFMMHCKLCHSNRSKKSVKQVSEEEKVMLEKQAEIQKTKHNQKMAIAREQKRNRLRVNEQRDQFVHFGSLQIDESASHLEEVQSIPVDSENENDGHETYNQVIRLVGPNDEVTEYTVALPKGTGNPSTIQLESGEIIHLGGVEMGEIIENNVEGTNNAEETTEESDRSSETVQSGLVETMLSEEIIIPGLDQTQNTEALQRNDEEELENENGDDISVPKLIIKQDPESAEKGENGDDSEPQAIETEADVDENEEKTGEAETEEDELLEVMIINSDGKKEHKILRKSELKALYGDIEIERLEDIDEETAIANVTKKINTNSVSKAGLFSYYNDIIFVPKMKLTRAIAYYLETGMPLEGFHSGKLKEYMANYYLEDGVLYRRPSVYKTGVAVVHDDNPEIKLKLIEESHKKPNGAHCSSGVTLSKLAFRYYWEEMSWDVHRYYLTCSLCVINGMDTKTNKPIRTVEEEKLLQSNKRRSKLSSGRIAQMSRDFRNRNQHKFDKFKQWERLGKSNVDETEDYSRDTVKVLEIPEYSSSATELRENIDGTVEMLLALQGQGKAQEGVTYIVRSEDGQEMYKVETSGQVDQDQIVVIENVESPLSSSMEDSADGTVSPLQQVQSENTEQNEITEQLQNTERTDDTKNTEQIEITGSQEDVKKVIDSEDSDVEVAIPDSDDDDTAVSRPKYPMPEVINVVRLVETSGKTTVKSLQGRVITEPRKPAILRQSVNNKPIKEQGRQATKRPVSKVTEESSPDPTPGRRSRREIKRPRRFSPESEVRKPTMAIMSEHLYSNIDEAIGTAMEELGTDLKAQSVDDGHTSEEMDADDMSDDDGDDSDSEDQTSLEILLTEGIEKMSVIKSDSGFSCSLCNSKFTTERQCLAHGTKNQCYDDCELCGKMYKKSQLEEYMKHVARHEKGKKFTCSTCKKMFFESQHLQMHTRLHRKPKGCGCNVCGEEFYTSFQLAAHRYRAHKKADSFNCDVCGAKFVNVKFMRVEPKFDGELSYFKCFICSE</sequence>
<keyword evidence="5" id="KW-0862">Zinc</keyword>
<evidence type="ECO:0000256" key="2">
    <source>
        <dbReference type="ARBA" id="ARBA00022723"/>
    </source>
</evidence>
<dbReference type="EMBL" id="JAIWYP010000008">
    <property type="protein sequence ID" value="KAH3787535.1"/>
    <property type="molecule type" value="Genomic_DNA"/>
</dbReference>
<protein>
    <recommendedName>
        <fullName evidence="9">C2H2-type domain-containing protein</fullName>
    </recommendedName>
</protein>
<dbReference type="PROSITE" id="PS00028">
    <property type="entry name" value="ZINC_FINGER_C2H2_1"/>
    <property type="match status" value="2"/>
</dbReference>
<dbReference type="InterPro" id="IPR013087">
    <property type="entry name" value="Znf_C2H2_type"/>
</dbReference>
<keyword evidence="6" id="KW-0539">Nucleus</keyword>
<evidence type="ECO:0000256" key="7">
    <source>
        <dbReference type="PROSITE-ProRule" id="PRU00042"/>
    </source>
</evidence>
<keyword evidence="2" id="KW-0479">Metal-binding</keyword>
<reference evidence="10" key="1">
    <citation type="journal article" date="2019" name="bioRxiv">
        <title>The Genome of the Zebra Mussel, Dreissena polymorpha: A Resource for Invasive Species Research.</title>
        <authorList>
            <person name="McCartney M.A."/>
            <person name="Auch B."/>
            <person name="Kono T."/>
            <person name="Mallez S."/>
            <person name="Zhang Y."/>
            <person name="Obille A."/>
            <person name="Becker A."/>
            <person name="Abrahante J.E."/>
            <person name="Garbe J."/>
            <person name="Badalamenti J.P."/>
            <person name="Herman A."/>
            <person name="Mangelson H."/>
            <person name="Liachko I."/>
            <person name="Sullivan S."/>
            <person name="Sone E.D."/>
            <person name="Koren S."/>
            <person name="Silverstein K.A.T."/>
            <person name="Beckman K.B."/>
            <person name="Gohl D.M."/>
        </authorList>
    </citation>
    <scope>NUCLEOTIDE SEQUENCE</scope>
    <source>
        <strain evidence="10">Duluth1</strain>
        <tissue evidence="10">Whole animal</tissue>
    </source>
</reference>
<feature type="region of interest" description="Disordered" evidence="8">
    <location>
        <begin position="565"/>
        <end position="602"/>
    </location>
</feature>
<dbReference type="PANTHER" id="PTHR16515">
    <property type="entry name" value="PR DOMAIN ZINC FINGER PROTEIN"/>
    <property type="match status" value="1"/>
</dbReference>
<dbReference type="GO" id="GO:0005634">
    <property type="term" value="C:nucleus"/>
    <property type="evidence" value="ECO:0007669"/>
    <property type="project" value="UniProtKB-SubCell"/>
</dbReference>
<evidence type="ECO:0000256" key="4">
    <source>
        <dbReference type="ARBA" id="ARBA00022771"/>
    </source>
</evidence>
<gene>
    <name evidence="10" type="ORF">DPMN_165659</name>
</gene>
<feature type="compositionally biased region" description="Basic residues" evidence="8">
    <location>
        <begin position="1096"/>
        <end position="1107"/>
    </location>
</feature>
<organism evidence="10 11">
    <name type="scientific">Dreissena polymorpha</name>
    <name type="common">Zebra mussel</name>
    <name type="synonym">Mytilus polymorpha</name>
    <dbReference type="NCBI Taxonomy" id="45954"/>
    <lineage>
        <taxon>Eukaryota</taxon>
        <taxon>Metazoa</taxon>
        <taxon>Spiralia</taxon>
        <taxon>Lophotrochozoa</taxon>
        <taxon>Mollusca</taxon>
        <taxon>Bivalvia</taxon>
        <taxon>Autobranchia</taxon>
        <taxon>Heteroconchia</taxon>
        <taxon>Euheterodonta</taxon>
        <taxon>Imparidentia</taxon>
        <taxon>Neoheterodontei</taxon>
        <taxon>Myida</taxon>
        <taxon>Dreissenoidea</taxon>
        <taxon>Dreissenidae</taxon>
        <taxon>Dreissena</taxon>
    </lineage>
</organism>
<feature type="compositionally biased region" description="Acidic residues" evidence="8">
    <location>
        <begin position="999"/>
        <end position="1016"/>
    </location>
</feature>
<dbReference type="Gene3D" id="1.10.340.70">
    <property type="match status" value="3"/>
</dbReference>
<dbReference type="SUPFAM" id="SSF57667">
    <property type="entry name" value="beta-beta-alpha zinc fingers"/>
    <property type="match status" value="1"/>
</dbReference>
<accession>A0A9D4IUT3</accession>
<evidence type="ECO:0000256" key="6">
    <source>
        <dbReference type="ARBA" id="ARBA00023242"/>
    </source>
</evidence>
<evidence type="ECO:0000256" key="5">
    <source>
        <dbReference type="ARBA" id="ARBA00022833"/>
    </source>
</evidence>
<dbReference type="SMART" id="SM00355">
    <property type="entry name" value="ZnF_C2H2"/>
    <property type="match status" value="2"/>
</dbReference>
<evidence type="ECO:0000259" key="9">
    <source>
        <dbReference type="PROSITE" id="PS50157"/>
    </source>
</evidence>
<dbReference type="GO" id="GO:0010468">
    <property type="term" value="P:regulation of gene expression"/>
    <property type="evidence" value="ECO:0007669"/>
    <property type="project" value="TreeGrafter"/>
</dbReference>
<comment type="caution">
    <text evidence="10">The sequence shown here is derived from an EMBL/GenBank/DDBJ whole genome shotgun (WGS) entry which is preliminary data.</text>
</comment>
<evidence type="ECO:0000256" key="1">
    <source>
        <dbReference type="ARBA" id="ARBA00004123"/>
    </source>
</evidence>
<dbReference type="Pfam" id="PF17921">
    <property type="entry name" value="Integrase_H2C2"/>
    <property type="match status" value="3"/>
</dbReference>
<dbReference type="Gene3D" id="3.30.160.60">
    <property type="entry name" value="Classic Zinc Finger"/>
    <property type="match status" value="2"/>
</dbReference>
<feature type="region of interest" description="Disordered" evidence="8">
    <location>
        <begin position="999"/>
        <end position="1022"/>
    </location>
</feature>
<dbReference type="OrthoDB" id="6158056at2759"/>
<dbReference type="PROSITE" id="PS50157">
    <property type="entry name" value="ZINC_FINGER_C2H2_2"/>
    <property type="match status" value="1"/>
</dbReference>
<dbReference type="GO" id="GO:0008270">
    <property type="term" value="F:zinc ion binding"/>
    <property type="evidence" value="ECO:0007669"/>
    <property type="project" value="UniProtKB-KW"/>
</dbReference>
<evidence type="ECO:0000256" key="8">
    <source>
        <dbReference type="SAM" id="MobiDB-lite"/>
    </source>
</evidence>
<dbReference type="InterPro" id="IPR050331">
    <property type="entry name" value="Zinc_finger"/>
</dbReference>
<keyword evidence="3" id="KW-0677">Repeat</keyword>
<dbReference type="Proteomes" id="UP000828390">
    <property type="component" value="Unassembled WGS sequence"/>
</dbReference>
<name>A0A9D4IUT3_DREPO</name>
<feature type="compositionally biased region" description="Polar residues" evidence="8">
    <location>
        <begin position="950"/>
        <end position="972"/>
    </location>
</feature>
<feature type="region of interest" description="Disordered" evidence="8">
    <location>
        <begin position="1057"/>
        <end position="1120"/>
    </location>
</feature>
<dbReference type="InterPro" id="IPR036236">
    <property type="entry name" value="Znf_C2H2_sf"/>
</dbReference>
<feature type="compositionally biased region" description="Acidic residues" evidence="8">
    <location>
        <begin position="574"/>
        <end position="602"/>
    </location>
</feature>
<keyword evidence="11" id="KW-1185">Reference proteome</keyword>
<proteinExistence type="predicted"/>
<evidence type="ECO:0000313" key="11">
    <source>
        <dbReference type="Proteomes" id="UP000828390"/>
    </source>
</evidence>
<feature type="domain" description="C2H2-type" evidence="9">
    <location>
        <begin position="1256"/>
        <end position="1283"/>
    </location>
</feature>
<reference evidence="10" key="2">
    <citation type="submission" date="2020-11" db="EMBL/GenBank/DDBJ databases">
        <authorList>
            <person name="McCartney M.A."/>
            <person name="Auch B."/>
            <person name="Kono T."/>
            <person name="Mallez S."/>
            <person name="Becker A."/>
            <person name="Gohl D.M."/>
            <person name="Silverstein K.A.T."/>
            <person name="Koren S."/>
            <person name="Bechman K.B."/>
            <person name="Herman A."/>
            <person name="Abrahante J.E."/>
            <person name="Garbe J."/>
        </authorList>
    </citation>
    <scope>NUCLEOTIDE SEQUENCE</scope>
    <source>
        <strain evidence="10">Duluth1</strain>
        <tissue evidence="10">Whole animal</tissue>
    </source>
</reference>
<evidence type="ECO:0000313" key="10">
    <source>
        <dbReference type="EMBL" id="KAH3787535.1"/>
    </source>
</evidence>
<evidence type="ECO:0000256" key="3">
    <source>
        <dbReference type="ARBA" id="ARBA00022737"/>
    </source>
</evidence>
<feature type="region of interest" description="Disordered" evidence="8">
    <location>
        <begin position="1150"/>
        <end position="1177"/>
    </location>
</feature>